<dbReference type="Gene3D" id="3.50.7.10">
    <property type="entry name" value="GroEL"/>
    <property type="match status" value="1"/>
</dbReference>
<sequence length="524" mass="56494">MEYNQPSEIVKDVSFGDNASSKIIAGVEKLAKAVKSTLGASGKCVIYEDARGLPVITKDGVTVAESVVLFDPVENMGATLIKEAARNTVREAGDGTTTATVLAESLLKEITHKDVKASIREIKDGVKSGLKKVNDYLDKVSVKIEGDMLKSVSSISCNNDTELGKIIAEAYTKVGKDGVVLMEESPTEETYVEVVDGVQIDSGLTSPHFVTDKDKQVCELDNPLVLIVSSEIPNIRKIQTVLEHVIKHKRSLLIVAPVEQQVKAALLMNKVKGNIKVNIVDLPGFGPTKEDTVADLAFLVGAKVINEQLGDDLDLIDIDCLGEAYTSITDDKNTVLTIDTPEEEMEERISSINKTIDKWEKNPFIQKKHRQRLAMLSGSVGMVKVGADSKVELKEKKDRIEDAIYATKAALKEGIVPGGGVALLNASQKIPAKAVGEEILLKAIQAPFYTVLENAGIHLMEGTEDHEGYGIDVVTGERATMISAGIIDPVLVTKSALKNAVSVVTTIISADCVISNMRMNESNQ</sequence>
<evidence type="ECO:0000256" key="2">
    <source>
        <dbReference type="ARBA" id="ARBA00023186"/>
    </source>
</evidence>
<dbReference type="Pfam" id="PF00118">
    <property type="entry name" value="Cpn60_TCP1"/>
    <property type="match status" value="1"/>
</dbReference>
<dbReference type="InterPro" id="IPR002423">
    <property type="entry name" value="Cpn60/GroEL/TCP-1"/>
</dbReference>
<dbReference type="NCBIfam" id="NF000592">
    <property type="entry name" value="PRK00013.1"/>
    <property type="match status" value="1"/>
</dbReference>
<dbReference type="InterPro" id="IPR001844">
    <property type="entry name" value="Cpn60/GroEL"/>
</dbReference>
<evidence type="ECO:0000256" key="1">
    <source>
        <dbReference type="ARBA" id="ARBA00006607"/>
    </source>
</evidence>
<keyword evidence="2" id="KW-0143">Chaperone</keyword>
<proteinExistence type="inferred from homology"/>
<dbReference type="SUPFAM" id="SSF54849">
    <property type="entry name" value="GroEL-intermediate domain like"/>
    <property type="match status" value="1"/>
</dbReference>
<gene>
    <name evidence="3" type="primary">GroEL</name>
</gene>
<dbReference type="InterPro" id="IPR027410">
    <property type="entry name" value="TCP-1-like_intermed_sf"/>
</dbReference>
<dbReference type="EMBL" id="KU595503">
    <property type="protein sequence ID" value="AQM32669.1"/>
    <property type="molecule type" value="Genomic_DNA"/>
</dbReference>
<evidence type="ECO:0000313" key="3">
    <source>
        <dbReference type="EMBL" id="AQM32669.1"/>
    </source>
</evidence>
<name>A0A240F799_9VIRU</name>
<dbReference type="SUPFAM" id="SSF52029">
    <property type="entry name" value="GroEL apical domain-like"/>
    <property type="match status" value="1"/>
</dbReference>
<dbReference type="NCBIfam" id="NF009487">
    <property type="entry name" value="PRK12849.1"/>
    <property type="match status" value="1"/>
</dbReference>
<dbReference type="PRINTS" id="PR00298">
    <property type="entry name" value="CHAPERONIN60"/>
</dbReference>
<dbReference type="Gene3D" id="1.10.560.10">
    <property type="entry name" value="GroEL-like equatorial domain"/>
    <property type="match status" value="1"/>
</dbReference>
<protein>
    <submittedName>
        <fullName evidence="3">Chaperonin GroEL</fullName>
    </submittedName>
</protein>
<dbReference type="SUPFAM" id="SSF48592">
    <property type="entry name" value="GroEL equatorial domain-like"/>
    <property type="match status" value="1"/>
</dbReference>
<organism evidence="3">
    <name type="scientific">uncultured virus</name>
    <dbReference type="NCBI Taxonomy" id="340016"/>
    <lineage>
        <taxon>Viruses</taxon>
        <taxon>environmental samples</taxon>
    </lineage>
</organism>
<accession>A0A240F799</accession>
<dbReference type="GO" id="GO:0042026">
    <property type="term" value="P:protein refolding"/>
    <property type="evidence" value="ECO:0007669"/>
    <property type="project" value="InterPro"/>
</dbReference>
<dbReference type="InterPro" id="IPR027413">
    <property type="entry name" value="GROEL-like_equatorial_sf"/>
</dbReference>
<comment type="similarity">
    <text evidence="1">Belongs to the chaperonin (HSP60) family.</text>
</comment>
<dbReference type="GO" id="GO:0005524">
    <property type="term" value="F:ATP binding"/>
    <property type="evidence" value="ECO:0007669"/>
    <property type="project" value="InterPro"/>
</dbReference>
<dbReference type="InterPro" id="IPR027409">
    <property type="entry name" value="GroEL-like_apical_dom_sf"/>
</dbReference>
<reference evidence="3" key="1">
    <citation type="journal article" date="2017" name="ISME J.">
        <title>Novel chaperonins are prevalent in the virioplankton and demonstrate links to viral biology and ecology.</title>
        <authorList>
            <person name="Marine R.L."/>
            <person name="Nasko D.J."/>
            <person name="Wray J."/>
            <person name="Polson S.W."/>
            <person name="Wommack K.E."/>
        </authorList>
    </citation>
    <scope>NUCLEOTIDE SEQUENCE</scope>
</reference>
<dbReference type="Gene3D" id="3.30.260.10">
    <property type="entry name" value="TCP-1-like chaperonin intermediate domain"/>
    <property type="match status" value="1"/>
</dbReference>
<dbReference type="FunFam" id="3.50.7.10:FF:000001">
    <property type="entry name" value="60 kDa chaperonin"/>
    <property type="match status" value="1"/>
</dbReference>
<dbReference type="PANTHER" id="PTHR45633">
    <property type="entry name" value="60 KDA HEAT SHOCK PROTEIN, MITOCHONDRIAL"/>
    <property type="match status" value="1"/>
</dbReference>
<dbReference type="GO" id="GO:0140662">
    <property type="term" value="F:ATP-dependent protein folding chaperone"/>
    <property type="evidence" value="ECO:0007669"/>
    <property type="project" value="InterPro"/>
</dbReference>